<dbReference type="Gene3D" id="3.40.50.10380">
    <property type="entry name" value="Malic enzyme, N-terminal domain"/>
    <property type="match status" value="1"/>
</dbReference>
<dbReference type="InterPro" id="IPR036291">
    <property type="entry name" value="NAD(P)-bd_dom_sf"/>
</dbReference>
<dbReference type="PROSITE" id="PS00331">
    <property type="entry name" value="MALIC_ENZYMES"/>
    <property type="match status" value="1"/>
</dbReference>
<feature type="domain" description="Malic enzyme N-terminal" evidence="7">
    <location>
        <begin position="188"/>
        <end position="369"/>
    </location>
</feature>
<dbReference type="InterPro" id="IPR015884">
    <property type="entry name" value="Malic_enzyme_CS"/>
</dbReference>
<evidence type="ECO:0000259" key="7">
    <source>
        <dbReference type="SMART" id="SM01274"/>
    </source>
</evidence>
<feature type="domain" description="Malic enzyme NAD-binding" evidence="6">
    <location>
        <begin position="379"/>
        <end position="633"/>
    </location>
</feature>
<evidence type="ECO:0000259" key="6">
    <source>
        <dbReference type="SMART" id="SM00919"/>
    </source>
</evidence>
<protein>
    <recommendedName>
        <fullName evidence="4">Malic enzyme</fullName>
    </recommendedName>
</protein>
<dbReference type="GO" id="GO:0006108">
    <property type="term" value="P:malate metabolic process"/>
    <property type="evidence" value="ECO:0007669"/>
    <property type="project" value="TreeGrafter"/>
</dbReference>
<feature type="region of interest" description="Disordered" evidence="5">
    <location>
        <begin position="134"/>
        <end position="156"/>
    </location>
</feature>
<dbReference type="InterPro" id="IPR046346">
    <property type="entry name" value="Aminoacid_DH-like_N_sf"/>
</dbReference>
<dbReference type="SMART" id="SM01274">
    <property type="entry name" value="malic"/>
    <property type="match status" value="1"/>
</dbReference>
<dbReference type="Gene3D" id="3.40.50.720">
    <property type="entry name" value="NAD(P)-binding Rossmann-like Domain"/>
    <property type="match status" value="1"/>
</dbReference>
<dbReference type="InterPro" id="IPR012302">
    <property type="entry name" value="Malic_NAD-bd"/>
</dbReference>
<comment type="cofactor">
    <cofactor evidence="1">
        <name>Mn(2+)</name>
        <dbReference type="ChEBI" id="CHEBI:29035"/>
    </cofactor>
</comment>
<dbReference type="InterPro" id="IPR001891">
    <property type="entry name" value="Malic_OxRdtase"/>
</dbReference>
<keyword evidence="4" id="KW-0560">Oxidoreductase</keyword>
<evidence type="ECO:0000313" key="9">
    <source>
        <dbReference type="Proteomes" id="UP001472866"/>
    </source>
</evidence>
<dbReference type="GO" id="GO:0046872">
    <property type="term" value="F:metal ion binding"/>
    <property type="evidence" value="ECO:0007669"/>
    <property type="project" value="UniProtKB-KW"/>
</dbReference>
<dbReference type="EMBL" id="CP151508">
    <property type="protein sequence ID" value="WZN63595.1"/>
    <property type="molecule type" value="Genomic_DNA"/>
</dbReference>
<dbReference type="Pfam" id="PF00390">
    <property type="entry name" value="malic"/>
    <property type="match status" value="1"/>
</dbReference>
<sequence length="671" mass="74407">MEARQPRRSLQQRSRAKSQAIRRSRRAIKERGPSGGGVANVVGGGRRRSTVEGSKVRGTQCGALAALKRPRQIGKAPNNDDDDDEGFQAGCDHPREVAGRPQVVEEEEHSSKVKFANQPLERKKRQERLFYSEAPFPKPRPNKRRIQGEGGGENEEDLAGVMVSNEVDEVFRGAKTDLDKYLALRGLHARNPRAYRRLLVERTEEVLPYIYTPTVGEACQKYSNLDIETTGLYVTLEDRGRVLEKLRSWKNGNEVRAIVVTDGERILGLGDLGAGGMGISEGKIQLYTAAAGVPPDQCLPICLDVGTNRESLLEDPEYKGLRRRRPMGVEYYSFLDEFVQALRAWRPHCLLQFEDFGNHTAFVLLGKYRNQLCCFNDDIQGTASINLAGILAGLRLKEGAFSEQKILFHGAGEAGVGCGELIALALSTWHGVPLPEARKRILFMDSKGLVCKSRLSQLQDHKVPFAHDLEHAPDLLQVVRKHKPTVLIGVSTQAGSFTEEVLRAMCENCNRPLIFPLSNPTSKAECTFEEAFAHTDGRCIFASGSPFPPLTVPSPDGMGQGTTYHPAQANNAYIFPAVGYAAILTEASCIPDDVFLEAAKCLAGLSSDEDLERGRLFPPFSKIRETSAHIMAHLCQFFCDEGYGTKPQELRTGEEADWLQYVKKRMYNPSY</sequence>
<feature type="compositionally biased region" description="Basic residues" evidence="5">
    <location>
        <begin position="14"/>
        <end position="26"/>
    </location>
</feature>
<dbReference type="PANTHER" id="PTHR23406">
    <property type="entry name" value="MALIC ENZYME-RELATED"/>
    <property type="match status" value="1"/>
</dbReference>
<evidence type="ECO:0000256" key="4">
    <source>
        <dbReference type="RuleBase" id="RU003426"/>
    </source>
</evidence>
<gene>
    <name evidence="8" type="ORF">HKI87_08g51440</name>
</gene>
<comment type="similarity">
    <text evidence="2 4">Belongs to the malic enzymes family.</text>
</comment>
<keyword evidence="9" id="KW-1185">Reference proteome</keyword>
<evidence type="ECO:0000256" key="3">
    <source>
        <dbReference type="ARBA" id="ARBA00022723"/>
    </source>
</evidence>
<dbReference type="NCBIfam" id="NF010052">
    <property type="entry name" value="PRK13529.1"/>
    <property type="match status" value="1"/>
</dbReference>
<accession>A0AAX4PB77</accession>
<dbReference type="Pfam" id="PF03949">
    <property type="entry name" value="Malic_M"/>
    <property type="match status" value="1"/>
</dbReference>
<dbReference type="InterPro" id="IPR012301">
    <property type="entry name" value="Malic_N_dom"/>
</dbReference>
<dbReference type="PANTHER" id="PTHR23406:SF68">
    <property type="entry name" value="MALIC ENZYME"/>
    <property type="match status" value="1"/>
</dbReference>
<dbReference type="GO" id="GO:0004473">
    <property type="term" value="F:malate dehydrogenase (decarboxylating) (NADP+) activity"/>
    <property type="evidence" value="ECO:0007669"/>
    <property type="project" value="TreeGrafter"/>
</dbReference>
<dbReference type="SMART" id="SM00919">
    <property type="entry name" value="Malic_M"/>
    <property type="match status" value="1"/>
</dbReference>
<dbReference type="SUPFAM" id="SSF51735">
    <property type="entry name" value="NAD(P)-binding Rossmann-fold domains"/>
    <property type="match status" value="1"/>
</dbReference>
<keyword evidence="3 4" id="KW-0479">Metal-binding</keyword>
<evidence type="ECO:0000256" key="5">
    <source>
        <dbReference type="SAM" id="MobiDB-lite"/>
    </source>
</evidence>
<dbReference type="SUPFAM" id="SSF53223">
    <property type="entry name" value="Aminoacid dehydrogenase-like, N-terminal domain"/>
    <property type="match status" value="1"/>
</dbReference>
<dbReference type="InterPro" id="IPR037062">
    <property type="entry name" value="Malic_N_dom_sf"/>
</dbReference>
<name>A0AAX4PB77_9CHLO</name>
<dbReference type="GO" id="GO:0051287">
    <property type="term" value="F:NAD binding"/>
    <property type="evidence" value="ECO:0007669"/>
    <property type="project" value="InterPro"/>
</dbReference>
<dbReference type="CDD" id="cd05312">
    <property type="entry name" value="NAD_bind_1_malic_enz"/>
    <property type="match status" value="1"/>
</dbReference>
<evidence type="ECO:0000256" key="2">
    <source>
        <dbReference type="ARBA" id="ARBA00008785"/>
    </source>
</evidence>
<dbReference type="PRINTS" id="PR00072">
    <property type="entry name" value="MALOXRDTASE"/>
</dbReference>
<dbReference type="AlphaFoldDB" id="A0AAX4PB77"/>
<reference evidence="8 9" key="1">
    <citation type="submission" date="2024-03" db="EMBL/GenBank/DDBJ databases">
        <title>Complete genome sequence of the green alga Chloropicon roscoffensis RCC1871.</title>
        <authorList>
            <person name="Lemieux C."/>
            <person name="Pombert J.-F."/>
            <person name="Otis C."/>
            <person name="Turmel M."/>
        </authorList>
    </citation>
    <scope>NUCLEOTIDE SEQUENCE [LARGE SCALE GENOMIC DNA]</scope>
    <source>
        <strain evidence="8 9">RCC1871</strain>
    </source>
</reference>
<feature type="region of interest" description="Disordered" evidence="5">
    <location>
        <begin position="1"/>
        <end position="94"/>
    </location>
</feature>
<dbReference type="Proteomes" id="UP001472866">
    <property type="component" value="Chromosome 08"/>
</dbReference>
<organism evidence="8 9">
    <name type="scientific">Chloropicon roscoffensis</name>
    <dbReference type="NCBI Taxonomy" id="1461544"/>
    <lineage>
        <taxon>Eukaryota</taxon>
        <taxon>Viridiplantae</taxon>
        <taxon>Chlorophyta</taxon>
        <taxon>Chloropicophyceae</taxon>
        <taxon>Chloropicales</taxon>
        <taxon>Chloropicaceae</taxon>
        <taxon>Chloropicon</taxon>
    </lineage>
</organism>
<proteinExistence type="inferred from homology"/>
<evidence type="ECO:0000313" key="8">
    <source>
        <dbReference type="EMBL" id="WZN63595.1"/>
    </source>
</evidence>
<evidence type="ECO:0000256" key="1">
    <source>
        <dbReference type="ARBA" id="ARBA00001936"/>
    </source>
</evidence>
<dbReference type="FunFam" id="3.40.50.720:FF:000635">
    <property type="entry name" value="NADP-dependent malic enzyme"/>
    <property type="match status" value="1"/>
</dbReference>
<feature type="compositionally biased region" description="Gly residues" evidence="5">
    <location>
        <begin position="33"/>
        <end position="44"/>
    </location>
</feature>